<evidence type="ECO:0008006" key="3">
    <source>
        <dbReference type="Google" id="ProtNLM"/>
    </source>
</evidence>
<protein>
    <recommendedName>
        <fullName evidence="3">Transposase Helix-turn-helix domain-containing protein</fullName>
    </recommendedName>
</protein>
<dbReference type="EMBL" id="OW152814">
    <property type="protein sequence ID" value="CAH2050464.1"/>
    <property type="molecule type" value="Genomic_DNA"/>
</dbReference>
<organism evidence="1 2">
    <name type="scientific">Iphiclides podalirius</name>
    <name type="common">scarce swallowtail</name>
    <dbReference type="NCBI Taxonomy" id="110791"/>
    <lineage>
        <taxon>Eukaryota</taxon>
        <taxon>Metazoa</taxon>
        <taxon>Ecdysozoa</taxon>
        <taxon>Arthropoda</taxon>
        <taxon>Hexapoda</taxon>
        <taxon>Insecta</taxon>
        <taxon>Pterygota</taxon>
        <taxon>Neoptera</taxon>
        <taxon>Endopterygota</taxon>
        <taxon>Lepidoptera</taxon>
        <taxon>Glossata</taxon>
        <taxon>Ditrysia</taxon>
        <taxon>Papilionoidea</taxon>
        <taxon>Papilionidae</taxon>
        <taxon>Papilioninae</taxon>
        <taxon>Iphiclides</taxon>
    </lineage>
</organism>
<dbReference type="Proteomes" id="UP000837857">
    <property type="component" value="Chromosome 2"/>
</dbReference>
<feature type="non-terminal residue" evidence="1">
    <location>
        <position position="98"/>
    </location>
</feature>
<name>A0ABN8IG44_9NEOP</name>
<accession>A0ABN8IG44</accession>
<proteinExistence type="predicted"/>
<reference evidence="1" key="1">
    <citation type="submission" date="2022-03" db="EMBL/GenBank/DDBJ databases">
        <authorList>
            <person name="Martin H S."/>
        </authorList>
    </citation>
    <scope>NUCLEOTIDE SEQUENCE</scope>
</reference>
<evidence type="ECO:0000313" key="1">
    <source>
        <dbReference type="EMBL" id="CAH2050464.1"/>
    </source>
</evidence>
<keyword evidence="2" id="KW-1185">Reference proteome</keyword>
<sequence length="98" mass="11279">MACVNEDYIARFKIKKSTVQALITFLKDLMKLDSAIVPIDKKVHIFLWLLTSDYSFSETGALFGLHKSSMPVDSKWELKEIEKMIQKLCFCKLSVMSL</sequence>
<evidence type="ECO:0000313" key="2">
    <source>
        <dbReference type="Proteomes" id="UP000837857"/>
    </source>
</evidence>
<gene>
    <name evidence="1" type="ORF">IPOD504_LOCUS7477</name>
</gene>